<dbReference type="PANTHER" id="PTHR47707">
    <property type="entry name" value="8-OXO-DGTP DIPHOSPHATASE"/>
    <property type="match status" value="1"/>
</dbReference>
<protein>
    <recommendedName>
        <fullName evidence="11">8-oxo-dGTP diphosphatase</fullName>
        <ecNumber evidence="11">3.6.1.55</ecNumber>
    </recommendedName>
</protein>
<dbReference type="HOGENOM" id="CLU_037162_19_3_9"/>
<evidence type="ECO:0000256" key="5">
    <source>
        <dbReference type="ARBA" id="ARBA00022723"/>
    </source>
</evidence>
<dbReference type="RefSeq" id="WP_006524684.1">
    <property type="nucleotide sequence ID" value="NC_021184.1"/>
</dbReference>
<evidence type="ECO:0000256" key="3">
    <source>
        <dbReference type="ARBA" id="ARBA00022457"/>
    </source>
</evidence>
<dbReference type="SUPFAM" id="SSF55811">
    <property type="entry name" value="Nudix"/>
    <property type="match status" value="1"/>
</dbReference>
<dbReference type="InterPro" id="IPR020084">
    <property type="entry name" value="NUDIX_hydrolase_CS"/>
</dbReference>
<keyword evidence="4" id="KW-0235">DNA replication</keyword>
<comment type="similarity">
    <text evidence="2">Belongs to the Nudix hydrolase family.</text>
</comment>
<evidence type="ECO:0000256" key="7">
    <source>
        <dbReference type="ARBA" id="ARBA00022801"/>
    </source>
</evidence>
<keyword evidence="5 13" id="KW-0479">Metal-binding</keyword>
<dbReference type="PROSITE" id="PS51462">
    <property type="entry name" value="NUDIX"/>
    <property type="match status" value="1"/>
</dbReference>
<keyword evidence="8 13" id="KW-0460">Magnesium</keyword>
<dbReference type="NCBIfam" id="TIGR00586">
    <property type="entry name" value="mutt"/>
    <property type="match status" value="1"/>
</dbReference>
<evidence type="ECO:0000256" key="9">
    <source>
        <dbReference type="ARBA" id="ARBA00023204"/>
    </source>
</evidence>
<dbReference type="KEGG" id="dgi:Desgi_2322"/>
<evidence type="ECO:0000256" key="10">
    <source>
        <dbReference type="ARBA" id="ARBA00035861"/>
    </source>
</evidence>
<feature type="binding site" evidence="13">
    <location>
        <position position="56"/>
    </location>
    <ligand>
        <name>Mg(2+)</name>
        <dbReference type="ChEBI" id="CHEBI:18420"/>
    </ligand>
</feature>
<dbReference type="Gene3D" id="3.90.79.10">
    <property type="entry name" value="Nucleoside Triphosphate Pyrophosphohydrolase"/>
    <property type="match status" value="1"/>
</dbReference>
<evidence type="ECO:0000256" key="11">
    <source>
        <dbReference type="ARBA" id="ARBA00038905"/>
    </source>
</evidence>
<dbReference type="AlphaFoldDB" id="R4KQ16"/>
<reference evidence="15 16" key="1">
    <citation type="submission" date="2012-01" db="EMBL/GenBank/DDBJ databases">
        <title>Complete sequence of Desulfotomaculum gibsoniae DSM 7213.</title>
        <authorList>
            <consortium name="US DOE Joint Genome Institute"/>
            <person name="Lucas S."/>
            <person name="Han J."/>
            <person name="Lapidus A."/>
            <person name="Cheng J.-F."/>
            <person name="Goodwin L."/>
            <person name="Pitluck S."/>
            <person name="Peters L."/>
            <person name="Ovchinnikova G."/>
            <person name="Teshima H."/>
            <person name="Detter J.C."/>
            <person name="Han C."/>
            <person name="Tapia R."/>
            <person name="Land M."/>
            <person name="Hauser L."/>
            <person name="Kyrpides N."/>
            <person name="Ivanova N."/>
            <person name="Pagani I."/>
            <person name="Parshina S."/>
            <person name="Plugge C."/>
            <person name="Muyzer G."/>
            <person name="Kuever J."/>
            <person name="Ivanova A."/>
            <person name="Nazina T."/>
            <person name="Klenk H.-P."/>
            <person name="Brambilla E."/>
            <person name="Spring S."/>
            <person name="Stams A.F."/>
            <person name="Woyke T."/>
        </authorList>
    </citation>
    <scope>NUCLEOTIDE SEQUENCE [LARGE SCALE GENOMIC DNA]</scope>
    <source>
        <strain evidence="15 16">DSM 7213</strain>
    </source>
</reference>
<dbReference type="InterPro" id="IPR029119">
    <property type="entry name" value="MutY_C"/>
</dbReference>
<dbReference type="PANTHER" id="PTHR47707:SF1">
    <property type="entry name" value="NUDIX HYDROLASE FAMILY PROTEIN"/>
    <property type="match status" value="1"/>
</dbReference>
<dbReference type="InterPro" id="IPR047127">
    <property type="entry name" value="MutT-like"/>
</dbReference>
<sequence length="129" mass="15006">MQTIVVTAAIIKHRDRVLIAQRKENVHQALKWEFPGGKLEAGESPEQCLVREIREELGLTINVQKIFEVVSHIYGERHIILLCYLCRLIGGSAQTRDCHDFRWVEINELYFYDFAEADLPVVSNLQKRK</sequence>
<dbReference type="GO" id="GO:0046872">
    <property type="term" value="F:metal ion binding"/>
    <property type="evidence" value="ECO:0007669"/>
    <property type="project" value="UniProtKB-KW"/>
</dbReference>
<evidence type="ECO:0000256" key="2">
    <source>
        <dbReference type="ARBA" id="ARBA00005582"/>
    </source>
</evidence>
<evidence type="ECO:0000256" key="1">
    <source>
        <dbReference type="ARBA" id="ARBA00001946"/>
    </source>
</evidence>
<evidence type="ECO:0000313" key="15">
    <source>
        <dbReference type="EMBL" id="AGL01741.1"/>
    </source>
</evidence>
<feature type="binding site" evidence="13">
    <location>
        <position position="36"/>
    </location>
    <ligand>
        <name>Mg(2+)</name>
        <dbReference type="ChEBI" id="CHEBI:18420"/>
    </ligand>
</feature>
<name>R4KQ16_9FIRM</name>
<comment type="cofactor">
    <cofactor evidence="1 13">
        <name>Mg(2+)</name>
        <dbReference type="ChEBI" id="CHEBI:18420"/>
    </cofactor>
</comment>
<keyword evidence="3" id="KW-0515">Mutator protein</keyword>
<feature type="domain" description="Nudix hydrolase" evidence="14">
    <location>
        <begin position="1"/>
        <end position="127"/>
    </location>
</feature>
<evidence type="ECO:0000256" key="12">
    <source>
        <dbReference type="PIRSR" id="PIRSR603561-1"/>
    </source>
</evidence>
<keyword evidence="6" id="KW-0227">DNA damage</keyword>
<dbReference type="Proteomes" id="UP000013520">
    <property type="component" value="Chromosome"/>
</dbReference>
<dbReference type="EC" id="3.6.1.55" evidence="11"/>
<evidence type="ECO:0000256" key="4">
    <source>
        <dbReference type="ARBA" id="ARBA00022705"/>
    </source>
</evidence>
<dbReference type="eggNOG" id="COG1051">
    <property type="taxonomic scope" value="Bacteria"/>
</dbReference>
<dbReference type="Pfam" id="PF14815">
    <property type="entry name" value="NUDIX_4"/>
    <property type="match status" value="1"/>
</dbReference>
<evidence type="ECO:0000256" key="8">
    <source>
        <dbReference type="ARBA" id="ARBA00022842"/>
    </source>
</evidence>
<dbReference type="GO" id="GO:0035539">
    <property type="term" value="F:8-oxo-7,8-dihydrodeoxyguanosine triphosphate pyrophosphatase activity"/>
    <property type="evidence" value="ECO:0007669"/>
    <property type="project" value="UniProtKB-EC"/>
</dbReference>
<dbReference type="GO" id="GO:0006260">
    <property type="term" value="P:DNA replication"/>
    <property type="evidence" value="ECO:0007669"/>
    <property type="project" value="UniProtKB-KW"/>
</dbReference>
<feature type="binding site" evidence="12">
    <location>
        <begin position="33"/>
        <end position="36"/>
    </location>
    <ligand>
        <name>8-oxo-dGTP</name>
        <dbReference type="ChEBI" id="CHEBI:77896"/>
    </ligand>
</feature>
<comment type="catalytic activity">
    <reaction evidence="10">
        <text>8-oxo-dGTP + H2O = 8-oxo-dGMP + diphosphate + H(+)</text>
        <dbReference type="Rhea" id="RHEA:31575"/>
        <dbReference type="ChEBI" id="CHEBI:15377"/>
        <dbReference type="ChEBI" id="CHEBI:15378"/>
        <dbReference type="ChEBI" id="CHEBI:33019"/>
        <dbReference type="ChEBI" id="CHEBI:63224"/>
        <dbReference type="ChEBI" id="CHEBI:77896"/>
        <dbReference type="EC" id="3.6.1.55"/>
    </reaction>
</comment>
<dbReference type="STRING" id="767817.Desgi_2322"/>
<dbReference type="InterPro" id="IPR003561">
    <property type="entry name" value="Mutator_MutT"/>
</dbReference>
<feature type="binding site" evidence="12">
    <location>
        <position position="27"/>
    </location>
    <ligand>
        <name>8-oxo-dGTP</name>
        <dbReference type="ChEBI" id="CHEBI:77896"/>
    </ligand>
</feature>
<dbReference type="InterPro" id="IPR020476">
    <property type="entry name" value="Nudix_hydrolase"/>
</dbReference>
<gene>
    <name evidence="15" type="ORF">Desgi_2322</name>
</gene>
<dbReference type="PROSITE" id="PS00893">
    <property type="entry name" value="NUDIX_BOX"/>
    <property type="match status" value="1"/>
</dbReference>
<dbReference type="PRINTS" id="PR00502">
    <property type="entry name" value="NUDIXFAMILY"/>
</dbReference>
<evidence type="ECO:0000256" key="13">
    <source>
        <dbReference type="PIRSR" id="PIRSR603561-2"/>
    </source>
</evidence>
<dbReference type="InterPro" id="IPR015797">
    <property type="entry name" value="NUDIX_hydrolase-like_dom_sf"/>
</dbReference>
<dbReference type="GO" id="GO:0044715">
    <property type="term" value="F:8-oxo-dGDP phosphatase activity"/>
    <property type="evidence" value="ECO:0007669"/>
    <property type="project" value="TreeGrafter"/>
</dbReference>
<evidence type="ECO:0000256" key="6">
    <source>
        <dbReference type="ARBA" id="ARBA00022763"/>
    </source>
</evidence>
<evidence type="ECO:0000313" key="16">
    <source>
        <dbReference type="Proteomes" id="UP000013520"/>
    </source>
</evidence>
<dbReference type="CDD" id="cd03425">
    <property type="entry name" value="NUDIX_MutT_NudA_like"/>
    <property type="match status" value="1"/>
</dbReference>
<dbReference type="EMBL" id="CP003273">
    <property type="protein sequence ID" value="AGL01741.1"/>
    <property type="molecule type" value="Genomic_DNA"/>
</dbReference>
<keyword evidence="7" id="KW-0378">Hydrolase</keyword>
<dbReference type="GO" id="GO:0008413">
    <property type="term" value="F:8-oxo-7,8-dihydroguanosine triphosphate pyrophosphatase activity"/>
    <property type="evidence" value="ECO:0007669"/>
    <property type="project" value="InterPro"/>
</dbReference>
<keyword evidence="16" id="KW-1185">Reference proteome</keyword>
<organism evidence="15 16">
    <name type="scientific">Desulfoscipio gibsoniae DSM 7213</name>
    <dbReference type="NCBI Taxonomy" id="767817"/>
    <lineage>
        <taxon>Bacteria</taxon>
        <taxon>Bacillati</taxon>
        <taxon>Bacillota</taxon>
        <taxon>Clostridia</taxon>
        <taxon>Eubacteriales</taxon>
        <taxon>Desulfallaceae</taxon>
        <taxon>Desulfoscipio</taxon>
    </lineage>
</organism>
<dbReference type="GO" id="GO:0044716">
    <property type="term" value="F:8-oxo-GDP phosphatase activity"/>
    <property type="evidence" value="ECO:0007669"/>
    <property type="project" value="TreeGrafter"/>
</dbReference>
<dbReference type="OrthoDB" id="9810648at2"/>
<accession>R4KQ16</accession>
<feature type="binding site" evidence="12">
    <location>
        <position position="22"/>
    </location>
    <ligand>
        <name>8-oxo-dGTP</name>
        <dbReference type="ChEBI" id="CHEBI:77896"/>
    </ligand>
</feature>
<proteinExistence type="inferred from homology"/>
<dbReference type="GO" id="GO:0006281">
    <property type="term" value="P:DNA repair"/>
    <property type="evidence" value="ECO:0007669"/>
    <property type="project" value="UniProtKB-KW"/>
</dbReference>
<dbReference type="InterPro" id="IPR000086">
    <property type="entry name" value="NUDIX_hydrolase_dom"/>
</dbReference>
<evidence type="ECO:0000259" key="14">
    <source>
        <dbReference type="PROSITE" id="PS51462"/>
    </source>
</evidence>
<keyword evidence="9" id="KW-0234">DNA repair</keyword>